<evidence type="ECO:0000313" key="2">
    <source>
        <dbReference type="Proteomes" id="UP000265520"/>
    </source>
</evidence>
<name>A0A392R4D7_9FABA</name>
<sequence length="104" mass="12400">MLPEIYYDESAKHQIEGTMLARMVPKPKGLNYEQLFMQYFTAFLILKNSKRVMPPFWVEKLGLTGLFIPFHHYLNVKRKLLPFVWINPTSTQELLHSRERYLLG</sequence>
<protein>
    <submittedName>
        <fullName evidence="1">Uncharacterized protein</fullName>
    </submittedName>
</protein>
<dbReference type="EMBL" id="LXQA010181264">
    <property type="protein sequence ID" value="MCI30660.1"/>
    <property type="molecule type" value="Genomic_DNA"/>
</dbReference>
<reference evidence="1 2" key="1">
    <citation type="journal article" date="2018" name="Front. Plant Sci.">
        <title>Red Clover (Trifolium pratense) and Zigzag Clover (T. medium) - A Picture of Genomic Similarities and Differences.</title>
        <authorList>
            <person name="Dluhosova J."/>
            <person name="Istvanek J."/>
            <person name="Nedelnik J."/>
            <person name="Repkova J."/>
        </authorList>
    </citation>
    <scope>NUCLEOTIDE SEQUENCE [LARGE SCALE GENOMIC DNA]</scope>
    <source>
        <strain evidence="2">cv. 10/8</strain>
        <tissue evidence="1">Leaf</tissue>
    </source>
</reference>
<feature type="non-terminal residue" evidence="1">
    <location>
        <position position="104"/>
    </location>
</feature>
<keyword evidence="2" id="KW-1185">Reference proteome</keyword>
<accession>A0A392R4D7</accession>
<organism evidence="1 2">
    <name type="scientific">Trifolium medium</name>
    <dbReference type="NCBI Taxonomy" id="97028"/>
    <lineage>
        <taxon>Eukaryota</taxon>
        <taxon>Viridiplantae</taxon>
        <taxon>Streptophyta</taxon>
        <taxon>Embryophyta</taxon>
        <taxon>Tracheophyta</taxon>
        <taxon>Spermatophyta</taxon>
        <taxon>Magnoliopsida</taxon>
        <taxon>eudicotyledons</taxon>
        <taxon>Gunneridae</taxon>
        <taxon>Pentapetalae</taxon>
        <taxon>rosids</taxon>
        <taxon>fabids</taxon>
        <taxon>Fabales</taxon>
        <taxon>Fabaceae</taxon>
        <taxon>Papilionoideae</taxon>
        <taxon>50 kb inversion clade</taxon>
        <taxon>NPAAA clade</taxon>
        <taxon>Hologalegina</taxon>
        <taxon>IRL clade</taxon>
        <taxon>Trifolieae</taxon>
        <taxon>Trifolium</taxon>
    </lineage>
</organism>
<evidence type="ECO:0000313" key="1">
    <source>
        <dbReference type="EMBL" id="MCI30660.1"/>
    </source>
</evidence>
<proteinExistence type="predicted"/>
<comment type="caution">
    <text evidence="1">The sequence shown here is derived from an EMBL/GenBank/DDBJ whole genome shotgun (WGS) entry which is preliminary data.</text>
</comment>
<dbReference type="AlphaFoldDB" id="A0A392R4D7"/>
<dbReference type="Proteomes" id="UP000265520">
    <property type="component" value="Unassembled WGS sequence"/>
</dbReference>